<evidence type="ECO:0000313" key="2">
    <source>
        <dbReference type="EMBL" id="KAJ6237742.1"/>
    </source>
</evidence>
<evidence type="ECO:0000313" key="3">
    <source>
        <dbReference type="Proteomes" id="UP001150062"/>
    </source>
</evidence>
<proteinExistence type="predicted"/>
<feature type="region of interest" description="Disordered" evidence="1">
    <location>
        <begin position="84"/>
        <end position="193"/>
    </location>
</feature>
<name>A0ABQ8XYS2_9EUKA</name>
<protein>
    <submittedName>
        <fullName evidence="2">Uncharacterized protein</fullName>
    </submittedName>
</protein>
<dbReference type="EMBL" id="JAOAOG010000237">
    <property type="protein sequence ID" value="KAJ6237742.1"/>
    <property type="molecule type" value="Genomic_DNA"/>
</dbReference>
<organism evidence="2 3">
    <name type="scientific">Anaeramoeba flamelloides</name>
    <dbReference type="NCBI Taxonomy" id="1746091"/>
    <lineage>
        <taxon>Eukaryota</taxon>
        <taxon>Metamonada</taxon>
        <taxon>Anaeramoebidae</taxon>
        <taxon>Anaeramoeba</taxon>
    </lineage>
</organism>
<comment type="caution">
    <text evidence="2">The sequence shown here is derived from an EMBL/GenBank/DDBJ whole genome shotgun (WGS) entry which is preliminary data.</text>
</comment>
<reference evidence="2" key="1">
    <citation type="submission" date="2022-08" db="EMBL/GenBank/DDBJ databases">
        <title>Novel sulfate-reducing endosymbionts in the free-living metamonad Anaeramoeba.</title>
        <authorList>
            <person name="Jerlstrom-Hultqvist J."/>
            <person name="Cepicka I."/>
            <person name="Gallot-Lavallee L."/>
            <person name="Salas-Leiva D."/>
            <person name="Curtis B.A."/>
            <person name="Zahonova K."/>
            <person name="Pipaliya S."/>
            <person name="Dacks J."/>
            <person name="Roger A.J."/>
        </authorList>
    </citation>
    <scope>NUCLEOTIDE SEQUENCE</scope>
    <source>
        <strain evidence="2">Schooner1</strain>
    </source>
</reference>
<gene>
    <name evidence="2" type="ORF">M0813_26534</name>
</gene>
<accession>A0ABQ8XYS2</accession>
<feature type="compositionally biased region" description="Basic residues" evidence="1">
    <location>
        <begin position="170"/>
        <end position="181"/>
    </location>
</feature>
<feature type="region of interest" description="Disordered" evidence="1">
    <location>
        <begin position="15"/>
        <end position="52"/>
    </location>
</feature>
<keyword evidence="3" id="KW-1185">Reference proteome</keyword>
<evidence type="ECO:0000256" key="1">
    <source>
        <dbReference type="SAM" id="MobiDB-lite"/>
    </source>
</evidence>
<sequence length="193" mass="22923">MEGVERKIQMGLDEIIKEQRTKKKSNTNKKQVTNRNKKNFKNFKRNESSYNRSQNKYSRFLDAASGNEVIKNPKTFYKRRKPSNLFRNNNRKNEKQKIRISSGPKGRSFISKNTNTNFKAREKRFQNPKKQKINKTNVFKAKKNETEQKKSTNVNDRGPIIFDGKSYNGIKKRNTNKRPQKTKTLPTRKYTRK</sequence>
<dbReference type="Proteomes" id="UP001150062">
    <property type="component" value="Unassembled WGS sequence"/>
</dbReference>